<evidence type="ECO:0000313" key="10">
    <source>
        <dbReference type="Proteomes" id="UP000199651"/>
    </source>
</evidence>
<dbReference type="SUPFAM" id="SSF50249">
    <property type="entry name" value="Nucleic acid-binding proteins"/>
    <property type="match status" value="1"/>
</dbReference>
<feature type="non-terminal residue" evidence="9">
    <location>
        <position position="62"/>
    </location>
</feature>
<dbReference type="GO" id="GO:0003677">
    <property type="term" value="F:DNA binding"/>
    <property type="evidence" value="ECO:0007669"/>
    <property type="project" value="UniProtKB-KW"/>
</dbReference>
<dbReference type="PROSITE" id="PS00352">
    <property type="entry name" value="CSD_1"/>
    <property type="match status" value="1"/>
</dbReference>
<dbReference type="PRINTS" id="PR00050">
    <property type="entry name" value="COLDSHOCK"/>
</dbReference>
<evidence type="ECO:0000256" key="5">
    <source>
        <dbReference type="ARBA" id="ARBA00023159"/>
    </source>
</evidence>
<dbReference type="GO" id="GO:0005737">
    <property type="term" value="C:cytoplasm"/>
    <property type="evidence" value="ECO:0007669"/>
    <property type="project" value="UniProtKB-SubCell"/>
</dbReference>
<feature type="domain" description="CSD" evidence="8">
    <location>
        <begin position="1"/>
        <end position="62"/>
    </location>
</feature>
<dbReference type="InterPro" id="IPR012156">
    <property type="entry name" value="Cold_shock_CspA"/>
</dbReference>
<dbReference type="Proteomes" id="UP000199651">
    <property type="component" value="Unassembled WGS sequence"/>
</dbReference>
<evidence type="ECO:0000256" key="4">
    <source>
        <dbReference type="ARBA" id="ARBA00023125"/>
    </source>
</evidence>
<evidence type="ECO:0000256" key="7">
    <source>
        <dbReference type="RuleBase" id="RU000408"/>
    </source>
</evidence>
<sequence length="62" mass="6707">MPQGTVRWFDAERGFGFLAPEDGSPDVFVHASEIVEDGGAKMLREGQAVVFEVGENDRGPQA</sequence>
<evidence type="ECO:0000256" key="2">
    <source>
        <dbReference type="ARBA" id="ARBA00022490"/>
    </source>
</evidence>
<keyword evidence="5" id="KW-0010">Activator</keyword>
<dbReference type="PROSITE" id="PS51857">
    <property type="entry name" value="CSD_2"/>
    <property type="match status" value="1"/>
</dbReference>
<organism evidence="9 10">
    <name type="scientific">Actinokineospora alba</name>
    <dbReference type="NCBI Taxonomy" id="504798"/>
    <lineage>
        <taxon>Bacteria</taxon>
        <taxon>Bacillati</taxon>
        <taxon>Actinomycetota</taxon>
        <taxon>Actinomycetes</taxon>
        <taxon>Pseudonocardiales</taxon>
        <taxon>Pseudonocardiaceae</taxon>
        <taxon>Actinokineospora</taxon>
    </lineage>
</organism>
<evidence type="ECO:0000256" key="1">
    <source>
        <dbReference type="ARBA" id="ARBA00004496"/>
    </source>
</evidence>
<dbReference type="Pfam" id="PF00313">
    <property type="entry name" value="CSD"/>
    <property type="match status" value="1"/>
</dbReference>
<dbReference type="InterPro" id="IPR019844">
    <property type="entry name" value="CSD_CS"/>
</dbReference>
<name>A0A1H0ELM9_9PSEU</name>
<dbReference type="PIRSF" id="PIRSF002599">
    <property type="entry name" value="Cold_shock_A"/>
    <property type="match status" value="1"/>
</dbReference>
<gene>
    <name evidence="9" type="ORF">SAMN05192558_1011</name>
</gene>
<dbReference type="InterPro" id="IPR011129">
    <property type="entry name" value="CSD"/>
</dbReference>
<proteinExistence type="predicted"/>
<dbReference type="InterPro" id="IPR012340">
    <property type="entry name" value="NA-bd_OB-fold"/>
</dbReference>
<keyword evidence="4" id="KW-0238">DNA-binding</keyword>
<comment type="subcellular location">
    <subcellularLocation>
        <location evidence="1 7">Cytoplasm</location>
    </subcellularLocation>
</comment>
<dbReference type="Gene3D" id="2.40.50.140">
    <property type="entry name" value="Nucleic acid-binding proteins"/>
    <property type="match status" value="1"/>
</dbReference>
<dbReference type="PANTHER" id="PTHR46565">
    <property type="entry name" value="COLD SHOCK DOMAIN PROTEIN 2"/>
    <property type="match status" value="1"/>
</dbReference>
<dbReference type="CDD" id="cd04458">
    <property type="entry name" value="CSP_CDS"/>
    <property type="match status" value="1"/>
</dbReference>
<evidence type="ECO:0000313" key="9">
    <source>
        <dbReference type="EMBL" id="SDN83235.1"/>
    </source>
</evidence>
<evidence type="ECO:0000259" key="8">
    <source>
        <dbReference type="PROSITE" id="PS51857"/>
    </source>
</evidence>
<evidence type="ECO:0000256" key="6">
    <source>
        <dbReference type="ARBA" id="ARBA00023163"/>
    </source>
</evidence>
<reference evidence="10" key="1">
    <citation type="submission" date="2016-10" db="EMBL/GenBank/DDBJ databases">
        <authorList>
            <person name="Varghese N."/>
            <person name="Submissions S."/>
        </authorList>
    </citation>
    <scope>NUCLEOTIDE SEQUENCE [LARGE SCALE GENOMIC DNA]</scope>
    <source>
        <strain evidence="10">IBRC-M 10655</strain>
    </source>
</reference>
<dbReference type="InterPro" id="IPR002059">
    <property type="entry name" value="CSP_DNA-bd"/>
</dbReference>
<evidence type="ECO:0000256" key="3">
    <source>
        <dbReference type="ARBA" id="ARBA00023015"/>
    </source>
</evidence>
<protein>
    <submittedName>
        <fullName evidence="9">Cold shock protein (Beta-ribbon, CspA family)</fullName>
    </submittedName>
</protein>
<keyword evidence="3" id="KW-0805">Transcription regulation</keyword>
<accession>A0A1H0ELM9</accession>
<dbReference type="STRING" id="504798.SAMN05421871_103868"/>
<keyword evidence="2" id="KW-0963">Cytoplasm</keyword>
<keyword evidence="6" id="KW-0804">Transcription</keyword>
<dbReference type="AlphaFoldDB" id="A0A1H0ELM9"/>
<dbReference type="PANTHER" id="PTHR46565:SF20">
    <property type="entry name" value="COLD SHOCK DOMAIN-CONTAINING PROTEIN 4"/>
    <property type="match status" value="1"/>
</dbReference>
<keyword evidence="10" id="KW-1185">Reference proteome</keyword>
<dbReference type="EMBL" id="FNJB01000001">
    <property type="protein sequence ID" value="SDN83235.1"/>
    <property type="molecule type" value="Genomic_DNA"/>
</dbReference>
<dbReference type="RefSeq" id="WP_143116538.1">
    <property type="nucleotide sequence ID" value="NZ_FNJB01000001.1"/>
</dbReference>
<dbReference type="SMART" id="SM00357">
    <property type="entry name" value="CSP"/>
    <property type="match status" value="1"/>
</dbReference>